<keyword evidence="4" id="KW-1015">Disulfide bond</keyword>
<evidence type="ECO:0000313" key="9">
    <source>
        <dbReference type="EMBL" id="KAK1758067.1"/>
    </source>
</evidence>
<evidence type="ECO:0000256" key="2">
    <source>
        <dbReference type="ARBA" id="ARBA00023026"/>
    </source>
</evidence>
<accession>A0AAJ0F8K3</accession>
<dbReference type="InterPro" id="IPR036861">
    <property type="entry name" value="Endochitinase-like_sf"/>
</dbReference>
<evidence type="ECO:0000259" key="7">
    <source>
        <dbReference type="PROSITE" id="PS50941"/>
    </source>
</evidence>
<dbReference type="Proteomes" id="UP001239445">
    <property type="component" value="Unassembled WGS sequence"/>
</dbReference>
<name>A0AAJ0F8K3_9PEZI</name>
<evidence type="ECO:0000256" key="5">
    <source>
        <dbReference type="SAM" id="MobiDB-lite"/>
    </source>
</evidence>
<dbReference type="SUPFAM" id="SSF57016">
    <property type="entry name" value="Plant lectins/antimicrobial peptides"/>
    <property type="match status" value="1"/>
</dbReference>
<feature type="disulfide bond" evidence="4">
    <location>
        <begin position="120"/>
        <end position="134"/>
    </location>
</feature>
<feature type="signal peptide" evidence="6">
    <location>
        <begin position="1"/>
        <end position="21"/>
    </location>
</feature>
<dbReference type="CDD" id="cd00118">
    <property type="entry name" value="LysM"/>
    <property type="match status" value="1"/>
</dbReference>
<dbReference type="Gene3D" id="3.10.350.10">
    <property type="entry name" value="LysM domain"/>
    <property type="match status" value="2"/>
</dbReference>
<evidence type="ECO:0000256" key="6">
    <source>
        <dbReference type="SAM" id="SignalP"/>
    </source>
</evidence>
<dbReference type="Gene3D" id="3.30.60.10">
    <property type="entry name" value="Endochitinase-like"/>
    <property type="match status" value="1"/>
</dbReference>
<feature type="compositionally biased region" description="Pro residues" evidence="5">
    <location>
        <begin position="250"/>
        <end position="263"/>
    </location>
</feature>
<feature type="disulfide bond" evidence="4">
    <location>
        <begin position="106"/>
        <end position="121"/>
    </location>
</feature>
<dbReference type="EMBL" id="MU839829">
    <property type="protein sequence ID" value="KAK1758067.1"/>
    <property type="molecule type" value="Genomic_DNA"/>
</dbReference>
<gene>
    <name evidence="9" type="ORF">QBC47DRAFT_132555</name>
</gene>
<evidence type="ECO:0000256" key="4">
    <source>
        <dbReference type="PROSITE-ProRule" id="PRU00261"/>
    </source>
</evidence>
<dbReference type="InterPro" id="IPR052210">
    <property type="entry name" value="LysM1-like"/>
</dbReference>
<dbReference type="PROSITE" id="PS51782">
    <property type="entry name" value="LYSM"/>
    <property type="match status" value="1"/>
</dbReference>
<dbReference type="AlphaFoldDB" id="A0AAJ0F8K3"/>
<comment type="similarity">
    <text evidence="3">Belongs to the secreted LysM effector family.</text>
</comment>
<comment type="caution">
    <text evidence="4">Lacks conserved residue(s) required for the propagation of feature annotation.</text>
</comment>
<feature type="region of interest" description="Disordered" evidence="5">
    <location>
        <begin position="242"/>
        <end position="265"/>
    </location>
</feature>
<dbReference type="InterPro" id="IPR036779">
    <property type="entry name" value="LysM_dom_sf"/>
</dbReference>
<dbReference type="GO" id="GO:0008061">
    <property type="term" value="F:chitin binding"/>
    <property type="evidence" value="ECO:0007669"/>
    <property type="project" value="UniProtKB-UniRule"/>
</dbReference>
<dbReference type="PANTHER" id="PTHR34997">
    <property type="entry name" value="AM15"/>
    <property type="match status" value="1"/>
</dbReference>
<dbReference type="PROSITE" id="PS50941">
    <property type="entry name" value="CHIT_BIND_I_2"/>
    <property type="match status" value="1"/>
</dbReference>
<keyword evidence="2" id="KW-0843">Virulence</keyword>
<feature type="domain" description="LysM" evidence="8">
    <location>
        <begin position="30"/>
        <end position="75"/>
    </location>
</feature>
<protein>
    <submittedName>
        <fullName evidence="9">Carbohydrate-binding module family 18 protein</fullName>
    </submittedName>
</protein>
<sequence>MAPVSLITAFVTLLLSVGVHSQGTASSCTKTATARTGDTCASLAERAGITVTQFLQSNPSVTSCSPLISGAVYCTEGKASGSPSVPAAAGSTSPSNPLTISSDGTCGGSVTCAGSRFGVCCSGHGYCGSTADYCGDGCQAGLGECGDGSVPVSSSPSPPPPSPSVETSVRTISATQTVQATVVVTRTVQVTNTVRVRPSTSVVVLTSVRPSTSVVVLTSVRPTTATIVTTSVVRATATTLRTHTVTKTQAPPPPPPKPSPLLPKTPENCQSYDEIRRRDTCRTIASRNDLSLRDFYDLNPAITSKESLLGDLLCAKPGGLLGGLLGGRDCRISCNDLWPGYYVCVST</sequence>
<evidence type="ECO:0000313" key="10">
    <source>
        <dbReference type="Proteomes" id="UP001239445"/>
    </source>
</evidence>
<reference evidence="9" key="1">
    <citation type="submission" date="2023-06" db="EMBL/GenBank/DDBJ databases">
        <title>Genome-scale phylogeny and comparative genomics of the fungal order Sordariales.</title>
        <authorList>
            <consortium name="Lawrence Berkeley National Laboratory"/>
            <person name="Hensen N."/>
            <person name="Bonometti L."/>
            <person name="Westerberg I."/>
            <person name="Brannstrom I.O."/>
            <person name="Guillou S."/>
            <person name="Cros-Aarteil S."/>
            <person name="Calhoun S."/>
            <person name="Haridas S."/>
            <person name="Kuo A."/>
            <person name="Mondo S."/>
            <person name="Pangilinan J."/>
            <person name="Riley R."/>
            <person name="Labutti K."/>
            <person name="Andreopoulos B."/>
            <person name="Lipzen A."/>
            <person name="Chen C."/>
            <person name="Yanf M."/>
            <person name="Daum C."/>
            <person name="Ng V."/>
            <person name="Clum A."/>
            <person name="Steindorff A."/>
            <person name="Ohm R."/>
            <person name="Martin F."/>
            <person name="Silar P."/>
            <person name="Natvig D."/>
            <person name="Lalanne C."/>
            <person name="Gautier V."/>
            <person name="Ament-Velasquez S.L."/>
            <person name="Kruys A."/>
            <person name="Hutchinson M.I."/>
            <person name="Powell A.J."/>
            <person name="Barry K."/>
            <person name="Miller A.N."/>
            <person name="Grigoriev I.V."/>
            <person name="Debuchy R."/>
            <person name="Gladieux P."/>
            <person name="Thoren M.H."/>
            <person name="Johannesson H."/>
        </authorList>
    </citation>
    <scope>NUCLEOTIDE SEQUENCE</scope>
    <source>
        <strain evidence="9">PSN4</strain>
    </source>
</reference>
<feature type="domain" description="Chitin-binding type-1" evidence="7">
    <location>
        <begin position="103"/>
        <end position="147"/>
    </location>
</feature>
<dbReference type="CDD" id="cd11618">
    <property type="entry name" value="ChtBD1_1"/>
    <property type="match status" value="1"/>
</dbReference>
<dbReference type="SMART" id="SM00270">
    <property type="entry name" value="ChtBD1"/>
    <property type="match status" value="1"/>
</dbReference>
<dbReference type="SUPFAM" id="SSF54106">
    <property type="entry name" value="LysM domain"/>
    <property type="match status" value="1"/>
</dbReference>
<comment type="caution">
    <text evidence="9">The sequence shown here is derived from an EMBL/GenBank/DDBJ whole genome shotgun (WGS) entry which is preliminary data.</text>
</comment>
<evidence type="ECO:0000256" key="3">
    <source>
        <dbReference type="ARBA" id="ARBA00044955"/>
    </source>
</evidence>
<evidence type="ECO:0000256" key="1">
    <source>
        <dbReference type="ARBA" id="ARBA00022669"/>
    </source>
</evidence>
<dbReference type="InterPro" id="IPR018392">
    <property type="entry name" value="LysM"/>
</dbReference>
<proteinExistence type="inferred from homology"/>
<feature type="chain" id="PRO_5042473095" evidence="6">
    <location>
        <begin position="22"/>
        <end position="347"/>
    </location>
</feature>
<organism evidence="9 10">
    <name type="scientific">Echria macrotheca</name>
    <dbReference type="NCBI Taxonomy" id="438768"/>
    <lineage>
        <taxon>Eukaryota</taxon>
        <taxon>Fungi</taxon>
        <taxon>Dikarya</taxon>
        <taxon>Ascomycota</taxon>
        <taxon>Pezizomycotina</taxon>
        <taxon>Sordariomycetes</taxon>
        <taxon>Sordariomycetidae</taxon>
        <taxon>Sordariales</taxon>
        <taxon>Schizotheciaceae</taxon>
        <taxon>Echria</taxon>
    </lineage>
</organism>
<dbReference type="InterPro" id="IPR001002">
    <property type="entry name" value="Chitin-bd_1"/>
</dbReference>
<keyword evidence="6" id="KW-0732">Signal</keyword>
<dbReference type="PANTHER" id="PTHR34997:SF1">
    <property type="entry name" value="PEPTIDOGLYCAN-BINDING LYSIN DOMAIN"/>
    <property type="match status" value="1"/>
</dbReference>
<dbReference type="Pfam" id="PF01476">
    <property type="entry name" value="LysM"/>
    <property type="match status" value="2"/>
</dbReference>
<keyword evidence="10" id="KW-1185">Reference proteome</keyword>
<evidence type="ECO:0000259" key="8">
    <source>
        <dbReference type="PROSITE" id="PS51782"/>
    </source>
</evidence>
<keyword evidence="1 4" id="KW-0147">Chitin-binding</keyword>